<organism evidence="1 2">
    <name type="scientific">Stenotrophomonas rhizophila</name>
    <dbReference type="NCBI Taxonomy" id="216778"/>
    <lineage>
        <taxon>Bacteria</taxon>
        <taxon>Pseudomonadati</taxon>
        <taxon>Pseudomonadota</taxon>
        <taxon>Gammaproteobacteria</taxon>
        <taxon>Lysobacterales</taxon>
        <taxon>Lysobacteraceae</taxon>
        <taxon>Stenotrophomonas</taxon>
    </lineage>
</organism>
<protein>
    <submittedName>
        <fullName evidence="1">Uncharacterized protein</fullName>
    </submittedName>
</protein>
<sequence>MSYWSCHTWQVYIDLLPKLTTARESTEFVTPLKRLVEDLD</sequence>
<reference evidence="1 2" key="1">
    <citation type="submission" date="2018-10" db="EMBL/GenBank/DDBJ databases">
        <title>Comparative analysis of microorganisms from saline springs in Andes Mountain Range, Colombia.</title>
        <authorList>
            <person name="Rubin E."/>
        </authorList>
    </citation>
    <scope>NUCLEOTIDE SEQUENCE [LARGE SCALE GENOMIC DNA]</scope>
    <source>
        <strain evidence="1 2">USBA GBX 843</strain>
    </source>
</reference>
<accession>A0A498C8I7</accession>
<evidence type="ECO:0000313" key="2">
    <source>
        <dbReference type="Proteomes" id="UP000274786"/>
    </source>
</evidence>
<name>A0A498C8I7_9GAMM</name>
<evidence type="ECO:0000313" key="1">
    <source>
        <dbReference type="EMBL" id="RLK51783.1"/>
    </source>
</evidence>
<dbReference type="AlphaFoldDB" id="A0A498C8I7"/>
<gene>
    <name evidence="1" type="ORF">BCL79_2926</name>
</gene>
<comment type="caution">
    <text evidence="1">The sequence shown here is derived from an EMBL/GenBank/DDBJ whole genome shotgun (WGS) entry which is preliminary data.</text>
</comment>
<proteinExistence type="predicted"/>
<dbReference type="Proteomes" id="UP000274786">
    <property type="component" value="Unassembled WGS sequence"/>
</dbReference>
<dbReference type="EMBL" id="RCDC01000006">
    <property type="protein sequence ID" value="RLK51783.1"/>
    <property type="molecule type" value="Genomic_DNA"/>
</dbReference>